<sequence>MAQKNQDLSSRQLLDLIGLSDAAPLDLLGDEPLDGLTGRLRHPAALGAPRHRREPSGRPRPAAGPAR</sequence>
<reference evidence="2 3" key="1">
    <citation type="submission" date="2017-03" db="EMBL/GenBank/DDBJ databases">
        <title>Complete genome sequence of Candidatus 'Thiodictyon syntrophicum' sp. nov. strain Cad16T, a photolithoautotroph purple sulfur bacterium isolated from an alpine meromictic lake.</title>
        <authorList>
            <person name="Luedin S.M."/>
            <person name="Pothier J.F."/>
            <person name="Danza F."/>
            <person name="Storelli N."/>
            <person name="Wittwer M."/>
            <person name="Tonolla M."/>
        </authorList>
    </citation>
    <scope>NUCLEOTIDE SEQUENCE [LARGE SCALE GENOMIC DNA]</scope>
    <source>
        <strain evidence="2 3">Cad16T</strain>
        <plasmid evidence="3">Plasmid pts485</plasmid>
    </source>
</reference>
<dbReference type="AlphaFoldDB" id="A0A2K8UJ62"/>
<name>A0A2K8UJ62_9GAMM</name>
<proteinExistence type="predicted"/>
<dbReference type="KEGG" id="tsy:THSYN_32150"/>
<evidence type="ECO:0000256" key="1">
    <source>
        <dbReference type="SAM" id="MobiDB-lite"/>
    </source>
</evidence>
<feature type="region of interest" description="Disordered" evidence="1">
    <location>
        <begin position="27"/>
        <end position="67"/>
    </location>
</feature>
<dbReference type="Proteomes" id="UP000232638">
    <property type="component" value="Plasmid pTs485"/>
</dbReference>
<evidence type="ECO:0000313" key="3">
    <source>
        <dbReference type="Proteomes" id="UP000232638"/>
    </source>
</evidence>
<keyword evidence="2" id="KW-0614">Plasmid</keyword>
<protein>
    <submittedName>
        <fullName evidence="2">Uncharacterized protein</fullName>
    </submittedName>
</protein>
<geneLocation type="plasmid" evidence="3">
    <name>pts485</name>
</geneLocation>
<keyword evidence="3" id="KW-1185">Reference proteome</keyword>
<evidence type="ECO:0000313" key="2">
    <source>
        <dbReference type="EMBL" id="AUB85565.1"/>
    </source>
</evidence>
<dbReference type="EMBL" id="CP020372">
    <property type="protein sequence ID" value="AUB85565.1"/>
    <property type="molecule type" value="Genomic_DNA"/>
</dbReference>
<accession>A0A2K8UJ62</accession>
<gene>
    <name evidence="2" type="ORF">THSYN_32150</name>
</gene>
<organism evidence="2 3">
    <name type="scientific">Candidatus Thiodictyon syntrophicum</name>
    <dbReference type="NCBI Taxonomy" id="1166950"/>
    <lineage>
        <taxon>Bacteria</taxon>
        <taxon>Pseudomonadati</taxon>
        <taxon>Pseudomonadota</taxon>
        <taxon>Gammaproteobacteria</taxon>
        <taxon>Chromatiales</taxon>
        <taxon>Chromatiaceae</taxon>
        <taxon>Thiodictyon</taxon>
    </lineage>
</organism>